<reference evidence="2 3" key="1">
    <citation type="submission" date="2019-07" db="EMBL/GenBank/DDBJ databases">
        <title>Whole genome shotgun sequence of Meiothermus hypogaeus NBRC 106114.</title>
        <authorList>
            <person name="Hosoyama A."/>
            <person name="Uohara A."/>
            <person name="Ohji S."/>
            <person name="Ichikawa N."/>
        </authorList>
    </citation>
    <scope>NUCLEOTIDE SEQUENCE [LARGE SCALE GENOMIC DNA]</scope>
    <source>
        <strain evidence="2 3">NBRC 106114</strain>
    </source>
</reference>
<dbReference type="Pfam" id="PF00293">
    <property type="entry name" value="NUDIX"/>
    <property type="match status" value="1"/>
</dbReference>
<dbReference type="RefSeq" id="WP_119342173.1">
    <property type="nucleotide sequence ID" value="NZ_BJXL01000180.1"/>
</dbReference>
<gene>
    <name evidence="2" type="ORF">MHY01S_33080</name>
</gene>
<dbReference type="Proteomes" id="UP000321197">
    <property type="component" value="Unassembled WGS sequence"/>
</dbReference>
<dbReference type="PROSITE" id="PS51462">
    <property type="entry name" value="NUDIX"/>
    <property type="match status" value="1"/>
</dbReference>
<sequence>MTPLAQYVAGFLFTPDKTRVVLMRKHRADPDARLFNGVGGKIGPDELPKTAMSRVFKQETGVAIPPKEWMALARLESYTFQVYFYIAVSELALEIQGKDEDEVGIFAVKDLFAGPVVPSVRWLVPLAFDSRVRFPVIFEGTP</sequence>
<evidence type="ECO:0000313" key="3">
    <source>
        <dbReference type="Proteomes" id="UP000321197"/>
    </source>
</evidence>
<dbReference type="EMBL" id="BJXL01000180">
    <property type="protein sequence ID" value="GEM85142.1"/>
    <property type="molecule type" value="Genomic_DNA"/>
</dbReference>
<proteinExistence type="predicted"/>
<dbReference type="OrthoDB" id="9810648at2"/>
<dbReference type="Gene3D" id="3.90.79.10">
    <property type="entry name" value="Nucleoside Triphosphate Pyrophosphohydrolase"/>
    <property type="match status" value="1"/>
</dbReference>
<evidence type="ECO:0000313" key="2">
    <source>
        <dbReference type="EMBL" id="GEM85142.1"/>
    </source>
</evidence>
<dbReference type="AlphaFoldDB" id="A0A511R8B2"/>
<comment type="caution">
    <text evidence="2">The sequence shown here is derived from an EMBL/GenBank/DDBJ whole genome shotgun (WGS) entry which is preliminary data.</text>
</comment>
<dbReference type="SUPFAM" id="SSF55811">
    <property type="entry name" value="Nudix"/>
    <property type="match status" value="1"/>
</dbReference>
<organism evidence="2 3">
    <name type="scientific">Meiothermus hypogaeus NBRC 106114</name>
    <dbReference type="NCBI Taxonomy" id="1227553"/>
    <lineage>
        <taxon>Bacteria</taxon>
        <taxon>Thermotogati</taxon>
        <taxon>Deinococcota</taxon>
        <taxon>Deinococci</taxon>
        <taxon>Thermales</taxon>
        <taxon>Thermaceae</taxon>
        <taxon>Meiothermus</taxon>
    </lineage>
</organism>
<protein>
    <recommendedName>
        <fullName evidence="1">Nudix hydrolase domain-containing protein</fullName>
    </recommendedName>
</protein>
<feature type="domain" description="Nudix hydrolase" evidence="1">
    <location>
        <begin position="3"/>
        <end position="129"/>
    </location>
</feature>
<evidence type="ECO:0000259" key="1">
    <source>
        <dbReference type="PROSITE" id="PS51462"/>
    </source>
</evidence>
<dbReference type="InterPro" id="IPR015797">
    <property type="entry name" value="NUDIX_hydrolase-like_dom_sf"/>
</dbReference>
<dbReference type="InterPro" id="IPR000086">
    <property type="entry name" value="NUDIX_hydrolase_dom"/>
</dbReference>
<name>A0A511R8B2_9DEIN</name>
<accession>A0A511R8B2</accession>